<dbReference type="GO" id="GO:0005576">
    <property type="term" value="C:extracellular region"/>
    <property type="evidence" value="ECO:0007669"/>
    <property type="project" value="UniProtKB-SubCell"/>
</dbReference>
<dbReference type="Gene3D" id="2.30.220.10">
    <property type="entry name" value="f41 fragment of flagellin, C-terminal domain"/>
    <property type="match status" value="1"/>
</dbReference>
<dbReference type="GO" id="GO:0009288">
    <property type="term" value="C:bacterial-type flagellum"/>
    <property type="evidence" value="ECO:0007669"/>
    <property type="project" value="UniProtKB-SubCell"/>
</dbReference>
<protein>
    <recommendedName>
        <fullName evidence="3">Flagellin</fullName>
    </recommendedName>
</protein>
<evidence type="ECO:0000259" key="5">
    <source>
        <dbReference type="Pfam" id="PF00700"/>
    </source>
</evidence>
<evidence type="ECO:0000256" key="1">
    <source>
        <dbReference type="ARBA" id="ARBA00005709"/>
    </source>
</evidence>
<dbReference type="EMBL" id="ATBP01001029">
    <property type="protein sequence ID" value="ETR68221.1"/>
    <property type="molecule type" value="Genomic_DNA"/>
</dbReference>
<dbReference type="AlphaFoldDB" id="A0A1V1P064"/>
<organism evidence="6 7">
    <name type="scientific">Candidatus Magnetoglobus multicellularis str. Araruama</name>
    <dbReference type="NCBI Taxonomy" id="890399"/>
    <lineage>
        <taxon>Bacteria</taxon>
        <taxon>Pseudomonadati</taxon>
        <taxon>Thermodesulfobacteriota</taxon>
        <taxon>Desulfobacteria</taxon>
        <taxon>Desulfobacterales</taxon>
        <taxon>Desulfobacteraceae</taxon>
        <taxon>Candidatus Magnetoglobus</taxon>
    </lineage>
</organism>
<keyword evidence="2 3" id="KW-0975">Bacterial flagellum</keyword>
<keyword evidence="6" id="KW-0969">Cilium</keyword>
<keyword evidence="3" id="KW-0964">Secreted</keyword>
<dbReference type="InterPro" id="IPR042187">
    <property type="entry name" value="Flagellin_C_sub2"/>
</dbReference>
<comment type="caution">
    <text evidence="6">The sequence shown here is derived from an EMBL/GenBank/DDBJ whole genome shotgun (WGS) entry which is preliminary data.</text>
</comment>
<sequence>MQGTVETRIPYLTSLSYLQAQSFNQENTKSQEMLKKTVEHISTGLRVIDASDDLAGFAIADRFDVQIQGMSKALQNTNEALSAARIAEGALTEYIDILGYMKELAENASHSSLEHSDRVTLQEEISNFQERLKSISEDTNFMGRNLLDGSYQSQHIQVGQNIGQVMKISLRTARPDQLGLYEVVSAGEMNNAGNFRGSIYAAIDNGVTSLDSVTIQGFMGAEYIEISDYSSAKQIAESVNAKSDLTGVEAKAGTYAKIYNLSRTGDLTFKLHGSSEVDISATIESKSDLTPLYEDLESKAAASHITPKLSADKSSIYLYAEAGENIGIEDFYNPTMPTVMNFVGLEPDGKTTTGVSKTLVSEFLDSILVGGYVEFQSNEPFILFSGTGGRLFTSSSSTQIPVLKAVDNINVSLETNADEALEVIENATEYVERIRSDVQAYESGFESILQRLESSTEQMEKSKHRILDADLASETMELSSAVIQVQSQNALITQANRLIPEYSLFYFVNDRQLQFFSNLECLSSHDLN</sequence>
<dbReference type="PANTHER" id="PTHR42792:SF2">
    <property type="entry name" value="FLAGELLIN"/>
    <property type="match status" value="1"/>
</dbReference>
<gene>
    <name evidence="6" type="ORF">OMM_10740</name>
</gene>
<evidence type="ECO:0000259" key="4">
    <source>
        <dbReference type="Pfam" id="PF00669"/>
    </source>
</evidence>
<dbReference type="Pfam" id="PF00669">
    <property type="entry name" value="Flagellin_N"/>
    <property type="match status" value="1"/>
</dbReference>
<dbReference type="SUPFAM" id="SSF64518">
    <property type="entry name" value="Phase 1 flagellin"/>
    <property type="match status" value="1"/>
</dbReference>
<dbReference type="Gene3D" id="1.20.1330.10">
    <property type="entry name" value="f41 fragment of flagellin, N-terminal domain"/>
    <property type="match status" value="1"/>
</dbReference>
<accession>A0A1V1P064</accession>
<dbReference type="PRINTS" id="PR00207">
    <property type="entry name" value="FLAGELLIN"/>
</dbReference>
<comment type="similarity">
    <text evidence="1 3">Belongs to the bacterial flagellin family.</text>
</comment>
<comment type="function">
    <text evidence="3">Flagellin is the subunit protein which polymerizes to form the filaments of bacterial flagella.</text>
</comment>
<dbReference type="GO" id="GO:0005198">
    <property type="term" value="F:structural molecule activity"/>
    <property type="evidence" value="ECO:0007669"/>
    <property type="project" value="UniProtKB-UniRule"/>
</dbReference>
<evidence type="ECO:0000256" key="3">
    <source>
        <dbReference type="RuleBase" id="RU362073"/>
    </source>
</evidence>
<evidence type="ECO:0000313" key="6">
    <source>
        <dbReference type="EMBL" id="ETR68221.1"/>
    </source>
</evidence>
<dbReference type="InterPro" id="IPR001492">
    <property type="entry name" value="Flagellin"/>
</dbReference>
<dbReference type="Pfam" id="PF00700">
    <property type="entry name" value="Flagellin_C"/>
    <property type="match status" value="1"/>
</dbReference>
<dbReference type="Gene3D" id="2.170.280.10">
    <property type="entry name" value="f41 fragment of flagellin, middle domain"/>
    <property type="match status" value="1"/>
</dbReference>
<feature type="domain" description="Flagellin N-terminal" evidence="4">
    <location>
        <begin position="18"/>
        <end position="150"/>
    </location>
</feature>
<evidence type="ECO:0000256" key="2">
    <source>
        <dbReference type="ARBA" id="ARBA00023143"/>
    </source>
</evidence>
<proteinExistence type="inferred from homology"/>
<reference evidence="7" key="1">
    <citation type="submission" date="2012-11" db="EMBL/GenBank/DDBJ databases">
        <authorList>
            <person name="Lucero-Rivera Y.E."/>
            <person name="Tovar-Ramirez D."/>
        </authorList>
    </citation>
    <scope>NUCLEOTIDE SEQUENCE [LARGE SCALE GENOMIC DNA]</scope>
    <source>
        <strain evidence="7">Araruama</strain>
    </source>
</reference>
<dbReference type="Gene3D" id="6.10.10.10">
    <property type="entry name" value="Flagellar export chaperone, C-terminal domain"/>
    <property type="match status" value="1"/>
</dbReference>
<feature type="domain" description="Flagellin C-terminal" evidence="5">
    <location>
        <begin position="421"/>
        <end position="498"/>
    </location>
</feature>
<keyword evidence="6" id="KW-0282">Flagellum</keyword>
<feature type="non-terminal residue" evidence="6">
    <location>
        <position position="528"/>
    </location>
</feature>
<dbReference type="PANTHER" id="PTHR42792">
    <property type="entry name" value="FLAGELLIN"/>
    <property type="match status" value="1"/>
</dbReference>
<evidence type="ECO:0000313" key="7">
    <source>
        <dbReference type="Proteomes" id="UP000189670"/>
    </source>
</evidence>
<comment type="subcellular location">
    <subcellularLocation>
        <location evidence="3">Secreted</location>
    </subcellularLocation>
    <subcellularLocation>
        <location evidence="3">Bacterial flagellum</location>
    </subcellularLocation>
</comment>
<dbReference type="InterPro" id="IPR046358">
    <property type="entry name" value="Flagellin_C"/>
</dbReference>
<keyword evidence="6" id="KW-0966">Cell projection</keyword>
<dbReference type="Proteomes" id="UP000189670">
    <property type="component" value="Unassembled WGS sequence"/>
</dbReference>
<dbReference type="InterPro" id="IPR001029">
    <property type="entry name" value="Flagellin_N"/>
</dbReference>
<name>A0A1V1P064_9BACT</name>